<evidence type="ECO:0000256" key="3">
    <source>
        <dbReference type="ARBA" id="ARBA00022475"/>
    </source>
</evidence>
<dbReference type="GO" id="GO:0008528">
    <property type="term" value="F:G protein-coupled peptide receptor activity"/>
    <property type="evidence" value="ECO:0007669"/>
    <property type="project" value="TreeGrafter"/>
</dbReference>
<dbReference type="PANTHER" id="PTHR24372:SF71">
    <property type="entry name" value="LEUCINE-RICH REPEAT-CONTAINING G-PROTEIN COUPLED RECEPTOR 5"/>
    <property type="match status" value="1"/>
</dbReference>
<evidence type="ECO:0000256" key="1">
    <source>
        <dbReference type="ARBA" id="ARBA00004166"/>
    </source>
</evidence>
<dbReference type="Gene3D" id="3.80.10.10">
    <property type="entry name" value="Ribonuclease Inhibitor"/>
    <property type="match status" value="2"/>
</dbReference>
<dbReference type="InterPro" id="IPR032675">
    <property type="entry name" value="LRR_dom_sf"/>
</dbReference>
<keyword evidence="13" id="KW-0675">Receptor</keyword>
<comment type="function">
    <text evidence="16">Receptor for R-spondins that potentiates the canonical Wnt signaling pathway and acts as a stem cell marker of the intestinal epithelium and the hair follicle. Upon binding to R-spondins (RSPO1, RSPO2, RSPO3 or RSPO4), associates with phosphorylated LRP6 and frizzled receptors that are activated by extracellular Wnt receptors, triggering the canonical Wnt signaling pathway to increase expression of target genes. In contrast to classical G-protein coupled receptors, does not activate heterotrimeric G-proteins to transduce the signal. Involved in the development and/or maintenance of the adult intestinal stem cells during postembryonic development.</text>
</comment>
<dbReference type="PANTHER" id="PTHR24372">
    <property type="entry name" value="GLYCOPROTEIN HORMONE RECEPTOR"/>
    <property type="match status" value="1"/>
</dbReference>
<keyword evidence="10" id="KW-0297">G-protein coupled receptor</keyword>
<dbReference type="SUPFAM" id="SSF81321">
    <property type="entry name" value="Family A G protein-coupled receptor-like"/>
    <property type="match status" value="1"/>
</dbReference>
<dbReference type="InterPro" id="IPR003591">
    <property type="entry name" value="Leu-rich_rpt_typical-subtyp"/>
</dbReference>
<dbReference type="GeneTree" id="ENSGT00940000160214"/>
<proteinExistence type="predicted"/>
<dbReference type="PROSITE" id="PS50262">
    <property type="entry name" value="G_PROTEIN_RECEP_F1_2"/>
    <property type="match status" value="1"/>
</dbReference>
<feature type="domain" description="G-protein coupled receptors family 1 profile" evidence="17">
    <location>
        <begin position="471"/>
        <end position="707"/>
    </location>
</feature>
<dbReference type="InterPro" id="IPR000276">
    <property type="entry name" value="GPCR_Rhodpsn"/>
</dbReference>
<dbReference type="InterPro" id="IPR017452">
    <property type="entry name" value="GPCR_Rhodpsn_7TM"/>
</dbReference>
<evidence type="ECO:0000256" key="7">
    <source>
        <dbReference type="ARBA" id="ARBA00022737"/>
    </source>
</evidence>
<organism evidence="18">
    <name type="scientific">Pundamilia nyererei</name>
    <dbReference type="NCBI Taxonomy" id="303518"/>
    <lineage>
        <taxon>Eukaryota</taxon>
        <taxon>Metazoa</taxon>
        <taxon>Chordata</taxon>
        <taxon>Craniata</taxon>
        <taxon>Vertebrata</taxon>
        <taxon>Euteleostomi</taxon>
        <taxon>Actinopterygii</taxon>
        <taxon>Neopterygii</taxon>
        <taxon>Teleostei</taxon>
        <taxon>Neoteleostei</taxon>
        <taxon>Acanthomorphata</taxon>
        <taxon>Ovalentaria</taxon>
        <taxon>Cichlomorphae</taxon>
        <taxon>Cichliformes</taxon>
        <taxon>Cichlidae</taxon>
        <taxon>African cichlids</taxon>
        <taxon>Pseudocrenilabrinae</taxon>
        <taxon>Haplochromini</taxon>
        <taxon>Pundamilia</taxon>
    </lineage>
</organism>
<keyword evidence="15" id="KW-0807">Transducer</keyword>
<evidence type="ECO:0000256" key="13">
    <source>
        <dbReference type="ARBA" id="ARBA00023170"/>
    </source>
</evidence>
<keyword evidence="14" id="KW-0325">Glycoprotein</keyword>
<reference evidence="18" key="1">
    <citation type="submission" date="2023-09" db="UniProtKB">
        <authorList>
            <consortium name="Ensembl"/>
        </authorList>
    </citation>
    <scope>IDENTIFICATION</scope>
</reference>
<dbReference type="InterPro" id="IPR001611">
    <property type="entry name" value="Leu-rich_rpt"/>
</dbReference>
<keyword evidence="7" id="KW-0677">Repeat</keyword>
<evidence type="ECO:0000313" key="18">
    <source>
        <dbReference type="Ensembl" id="ENSPNYP00000014202.1"/>
    </source>
</evidence>
<dbReference type="Ensembl" id="ENSPNYT00000014558.1">
    <property type="protein sequence ID" value="ENSPNYP00000014202.1"/>
    <property type="gene ID" value="ENSPNYG00000010745.1"/>
</dbReference>
<evidence type="ECO:0000256" key="2">
    <source>
        <dbReference type="ARBA" id="ARBA00004651"/>
    </source>
</evidence>
<keyword evidence="12" id="KW-1015">Disulfide bond</keyword>
<dbReference type="PROSITE" id="PS51450">
    <property type="entry name" value="LRR"/>
    <property type="match status" value="2"/>
</dbReference>
<dbReference type="GO" id="GO:0005886">
    <property type="term" value="C:plasma membrane"/>
    <property type="evidence" value="ECO:0007669"/>
    <property type="project" value="UniProtKB-SubCell"/>
</dbReference>
<dbReference type="InterPro" id="IPR000372">
    <property type="entry name" value="LRRNT"/>
</dbReference>
<evidence type="ECO:0000256" key="5">
    <source>
        <dbReference type="ARBA" id="ARBA00022692"/>
    </source>
</evidence>
<keyword evidence="11" id="KW-0472">Membrane</keyword>
<sequence length="780" mass="85125">VDTSSAVPAVQRAAAGLNSSGDEVGGAGRTSCPGRCRCEVDGLLHWVDCSDLGLREIPSNLSVFTSYLDLSMNNLTVLSSGALSNLHFLEELRLAGNDLTFIPRGAFTGLYNLKVLMLQNNQLRSVPAEAFNNLHNLQSLRLDANHISSVPAGCFSGLRSLRHLWLDDNSLREVPVEALGELPALQAMTLALNHISHIPDHAFSKLGRLVVLYVYTTWVIQSKQIENFYNNTWWKLISFIFPFSGFHSNNIQSIPEHAFTGNPLLNTIFFYDNPIHSVGQTLKFNTQITQHSTFIDLTKPVKCFSMTITGAQITSLPSSVCEQLPKLQLDLSSNQLSSLPLSGLQSLTHLRLAGNQQLMELIAQEDLVMELPYAFQCCAFISCERRGGGAGGLSWEREEARDSAGRDAAILSSQVDQDWEDFLMELEDEPKPQHSVHCSPAPGPFRPCLHLLGSWMIRGGVWLIAAISLVSNSLVVLSVFFSPATSLTPPKLLIGLLALVNGLMGVWSGWLAAVDAWTFGSFWRYGAKWESSFLCRLSGFLCVFASQTSLFLLTVAALERCHSSSPLSFRVSICLCFLLGFTVTMPSLVAGHSSTSLCLPLPSSSSSSSLAFSVSLVLFDSLCFLLMTFSYTHLYCRAHKTPPSSEEEAALTRHVAWLLFSDCLLYLPVAFLTFSSLLRLPAAGPEAAKGVLLLVAPLPACVNPLLYLLFNPLAREELAALAKCTCKGVALLKLPYDEDAEKQSCDSTQVLVLVGGVKEEDEEVGQGKAKSDAQHLATLQ</sequence>
<evidence type="ECO:0000256" key="9">
    <source>
        <dbReference type="ARBA" id="ARBA00023034"/>
    </source>
</evidence>
<evidence type="ECO:0000259" key="17">
    <source>
        <dbReference type="PROSITE" id="PS50262"/>
    </source>
</evidence>
<dbReference type="GO" id="GO:0009755">
    <property type="term" value="P:hormone-mediated signaling pathway"/>
    <property type="evidence" value="ECO:0007669"/>
    <property type="project" value="TreeGrafter"/>
</dbReference>
<evidence type="ECO:0000256" key="14">
    <source>
        <dbReference type="ARBA" id="ARBA00023180"/>
    </source>
</evidence>
<evidence type="ECO:0000256" key="6">
    <source>
        <dbReference type="ARBA" id="ARBA00022729"/>
    </source>
</evidence>
<dbReference type="GO" id="GO:0007189">
    <property type="term" value="P:adenylate cyclase-activating G protein-coupled receptor signaling pathway"/>
    <property type="evidence" value="ECO:0007669"/>
    <property type="project" value="TreeGrafter"/>
</dbReference>
<dbReference type="SMART" id="SM00013">
    <property type="entry name" value="LRRNT"/>
    <property type="match status" value="1"/>
</dbReference>
<evidence type="ECO:0000256" key="8">
    <source>
        <dbReference type="ARBA" id="ARBA00022989"/>
    </source>
</evidence>
<keyword evidence="8" id="KW-1133">Transmembrane helix</keyword>
<dbReference type="Gene3D" id="1.20.1070.10">
    <property type="entry name" value="Rhodopsin 7-helix transmembrane proteins"/>
    <property type="match status" value="1"/>
</dbReference>
<evidence type="ECO:0000256" key="12">
    <source>
        <dbReference type="ARBA" id="ARBA00023157"/>
    </source>
</evidence>
<keyword evidence="3" id="KW-1003">Cell membrane</keyword>
<dbReference type="SUPFAM" id="SSF52058">
    <property type="entry name" value="L domain-like"/>
    <property type="match status" value="2"/>
</dbReference>
<keyword evidence="4" id="KW-0433">Leucine-rich repeat</keyword>
<accession>A0A3B4FUF5</accession>
<keyword evidence="5" id="KW-0812">Transmembrane</keyword>
<evidence type="ECO:0000256" key="11">
    <source>
        <dbReference type="ARBA" id="ARBA00023136"/>
    </source>
</evidence>
<evidence type="ECO:0000256" key="4">
    <source>
        <dbReference type="ARBA" id="ARBA00022614"/>
    </source>
</evidence>
<evidence type="ECO:0000256" key="15">
    <source>
        <dbReference type="ARBA" id="ARBA00023224"/>
    </source>
</evidence>
<keyword evidence="6" id="KW-0732">Signal</keyword>
<name>A0A3B4FUF5_9CICH</name>
<dbReference type="STRING" id="303518.ENSPNYP00000014202"/>
<dbReference type="AlphaFoldDB" id="A0A3B4FUF5"/>
<dbReference type="Pfam" id="PF13855">
    <property type="entry name" value="LRR_8"/>
    <property type="match status" value="2"/>
</dbReference>
<dbReference type="Pfam" id="PF00001">
    <property type="entry name" value="7tm_1"/>
    <property type="match status" value="1"/>
</dbReference>
<evidence type="ECO:0000256" key="10">
    <source>
        <dbReference type="ARBA" id="ARBA00023040"/>
    </source>
</evidence>
<dbReference type="SMART" id="SM00369">
    <property type="entry name" value="LRR_TYP"/>
    <property type="match status" value="7"/>
</dbReference>
<evidence type="ECO:0000256" key="16">
    <source>
        <dbReference type="ARBA" id="ARBA00093766"/>
    </source>
</evidence>
<protein>
    <recommendedName>
        <fullName evidence="17">G-protein coupled receptors family 1 profile domain-containing protein</fullName>
    </recommendedName>
</protein>
<keyword evidence="9" id="KW-0333">Golgi apparatus</keyword>
<comment type="subcellular location">
    <subcellularLocation>
        <location evidence="2">Cell membrane</location>
        <topology evidence="2">Multi-pass membrane protein</topology>
    </subcellularLocation>
    <subcellularLocation>
        <location evidence="1">Golgi apparatus</location>
        <location evidence="1">trans-Golgi network membrane</location>
        <topology evidence="1">Multi-pass membrane protein</topology>
    </subcellularLocation>
</comment>